<comment type="caution">
    <text evidence="3">The sequence shown here is derived from an EMBL/GenBank/DDBJ whole genome shotgun (WGS) entry which is preliminary data.</text>
</comment>
<reference evidence="4" key="1">
    <citation type="journal article" date="2023" name="Mol. Phylogenet. Evol.">
        <title>Genome-scale phylogeny and comparative genomics of the fungal order Sordariales.</title>
        <authorList>
            <person name="Hensen N."/>
            <person name="Bonometti L."/>
            <person name="Westerberg I."/>
            <person name="Brannstrom I.O."/>
            <person name="Guillou S."/>
            <person name="Cros-Aarteil S."/>
            <person name="Calhoun S."/>
            <person name="Haridas S."/>
            <person name="Kuo A."/>
            <person name="Mondo S."/>
            <person name="Pangilinan J."/>
            <person name="Riley R."/>
            <person name="LaButti K."/>
            <person name="Andreopoulos B."/>
            <person name="Lipzen A."/>
            <person name="Chen C."/>
            <person name="Yan M."/>
            <person name="Daum C."/>
            <person name="Ng V."/>
            <person name="Clum A."/>
            <person name="Steindorff A."/>
            <person name="Ohm R.A."/>
            <person name="Martin F."/>
            <person name="Silar P."/>
            <person name="Natvig D.O."/>
            <person name="Lalanne C."/>
            <person name="Gautier V."/>
            <person name="Ament-Velasquez S.L."/>
            <person name="Kruys A."/>
            <person name="Hutchinson M.I."/>
            <person name="Powell A.J."/>
            <person name="Barry K."/>
            <person name="Miller A.N."/>
            <person name="Grigoriev I.V."/>
            <person name="Debuchy R."/>
            <person name="Gladieux P."/>
            <person name="Hiltunen Thoren M."/>
            <person name="Johannesson H."/>
        </authorList>
    </citation>
    <scope>NUCLEOTIDE SEQUENCE [LARGE SCALE GENOMIC DNA]</scope>
    <source>
        <strain evidence="4">CBS 340.73</strain>
    </source>
</reference>
<dbReference type="AlphaFoldDB" id="A0AAN6S1N4"/>
<keyword evidence="4" id="KW-1185">Reference proteome</keyword>
<evidence type="ECO:0000313" key="3">
    <source>
        <dbReference type="EMBL" id="KAK3937219.1"/>
    </source>
</evidence>
<feature type="region of interest" description="Disordered" evidence="2">
    <location>
        <begin position="116"/>
        <end position="135"/>
    </location>
</feature>
<feature type="compositionally biased region" description="Polar residues" evidence="2">
    <location>
        <begin position="80"/>
        <end position="92"/>
    </location>
</feature>
<organism evidence="3 4">
    <name type="scientific">Diplogelasinospora grovesii</name>
    <dbReference type="NCBI Taxonomy" id="303347"/>
    <lineage>
        <taxon>Eukaryota</taxon>
        <taxon>Fungi</taxon>
        <taxon>Dikarya</taxon>
        <taxon>Ascomycota</taxon>
        <taxon>Pezizomycotina</taxon>
        <taxon>Sordariomycetes</taxon>
        <taxon>Sordariomycetidae</taxon>
        <taxon>Sordariales</taxon>
        <taxon>Diplogelasinosporaceae</taxon>
        <taxon>Diplogelasinospora</taxon>
    </lineage>
</organism>
<accession>A0AAN6S1N4</accession>
<evidence type="ECO:0000313" key="4">
    <source>
        <dbReference type="Proteomes" id="UP001303473"/>
    </source>
</evidence>
<gene>
    <name evidence="3" type="ORF">QBC46DRAFT_452120</name>
</gene>
<feature type="region of interest" description="Disordered" evidence="2">
    <location>
        <begin position="201"/>
        <end position="250"/>
    </location>
</feature>
<sequence>MAAKSPFFPRLSFSSRNDAPPILPSFHHHHRPGTPPLRKKPSEYDLAELSPQPDDALLSGEPGFHNNRRRPSPPASSARYSDSTAGSASKMKQPSRVLFSGPPPPIAASRVLYRDEEEGTHNHSHPTSASVSPRLEASSFARNINSVLFDRGSSSQIRNRDTRHAQDYEPDAVWRNLQRREKALQKELQHLLDVQSAGLAAHLDPNAPPSETGSSTPTGTSFSGSTRRKSHVAFDQHTSGDGEVMPVRQPRHKPLGLRGARAALARNMTLLADLKSEEDANLTSALSVRKKALTQLRKLSTQRDGIQEELRALESDKDEPLARELRELTQEQQHVSAEIRELEERLHGLKSRKKWLDTKVHDVRNRREAGLSGYRGALKEAESRVSTLLTKPPVKPLDLEAISPPPPNSQPANANANADGVEGQHTQQSPGGTEFLRLRPERRTVDMAREWWENEVVILERRKGEVDRDRKALEEGVEVWKETTKLVGDFERGLRDEMNGGDDMGKGKDIQVTPEQAMHRQLDKMGAVMAGLQEKLRIAEERGWNLLICAIGAELEAFKEAEGMLRGALRAAGFLMNDAQTQHDLLPDHDDGQQHNLHDEVGVDEEEEATRTPLGRSVYRLNGSGGFGGGFGGAGGGGAAGVSDNGAVGGAGDGVVDGFHDGNAWNDNHTNLMDLQDHIDKESSTEPEESDNEVPSDLLIADHNDPEDPEDDSFQGQETLVKMTSRHSHESSENEVPPEFLAEHDPHALDDVE</sequence>
<protein>
    <recommendedName>
        <fullName evidence="5">Autophagy-related protein 28</fullName>
    </recommendedName>
</protein>
<feature type="region of interest" description="Disordered" evidence="2">
    <location>
        <begin position="1"/>
        <end position="107"/>
    </location>
</feature>
<evidence type="ECO:0008006" key="5">
    <source>
        <dbReference type="Google" id="ProtNLM"/>
    </source>
</evidence>
<keyword evidence="1" id="KW-0175">Coiled coil</keyword>
<feature type="coiled-coil region" evidence="1">
    <location>
        <begin position="289"/>
        <end position="359"/>
    </location>
</feature>
<proteinExistence type="predicted"/>
<evidence type="ECO:0000256" key="2">
    <source>
        <dbReference type="SAM" id="MobiDB-lite"/>
    </source>
</evidence>
<feature type="compositionally biased region" description="Low complexity" evidence="2">
    <location>
        <begin position="209"/>
        <end position="225"/>
    </location>
</feature>
<dbReference type="EMBL" id="MU853860">
    <property type="protein sequence ID" value="KAK3937219.1"/>
    <property type="molecule type" value="Genomic_DNA"/>
</dbReference>
<feature type="compositionally biased region" description="Basic and acidic residues" evidence="2">
    <location>
        <begin position="741"/>
        <end position="753"/>
    </location>
</feature>
<evidence type="ECO:0000256" key="1">
    <source>
        <dbReference type="SAM" id="Coils"/>
    </source>
</evidence>
<feature type="compositionally biased region" description="Low complexity" evidence="2">
    <location>
        <begin position="1"/>
        <end position="16"/>
    </location>
</feature>
<feature type="region of interest" description="Disordered" evidence="2">
    <location>
        <begin position="680"/>
        <end position="753"/>
    </location>
</feature>
<feature type="compositionally biased region" description="Acidic residues" evidence="2">
    <location>
        <begin position="685"/>
        <end position="694"/>
    </location>
</feature>
<dbReference type="Proteomes" id="UP001303473">
    <property type="component" value="Unassembled WGS sequence"/>
</dbReference>
<feature type="region of interest" description="Disordered" evidence="2">
    <location>
        <begin position="399"/>
        <end position="436"/>
    </location>
</feature>
<name>A0AAN6S1N4_9PEZI</name>